<dbReference type="Proteomes" id="UP000597206">
    <property type="component" value="Unassembled WGS sequence"/>
</dbReference>
<dbReference type="EMBL" id="JADPMR010000001">
    <property type="protein sequence ID" value="MBF8999339.1"/>
    <property type="molecule type" value="Genomic_DNA"/>
</dbReference>
<dbReference type="Gene3D" id="1.10.4060.10">
    <property type="entry name" value="BPP1347 like domain"/>
    <property type="match status" value="1"/>
</dbReference>
<protein>
    <submittedName>
        <fullName evidence="2">LON peptidase substrate-binding domain-containing protein</fullName>
    </submittedName>
</protein>
<organism evidence="2 3">
    <name type="scientific">Vibrio nitrifigilis</name>
    <dbReference type="NCBI Taxonomy" id="2789781"/>
    <lineage>
        <taxon>Bacteria</taxon>
        <taxon>Pseudomonadati</taxon>
        <taxon>Pseudomonadota</taxon>
        <taxon>Gammaproteobacteria</taxon>
        <taxon>Vibrionales</taxon>
        <taxon>Vibrionaceae</taxon>
        <taxon>Vibrio</taxon>
    </lineage>
</organism>
<dbReference type="PANTHER" id="PTHR46732:SF8">
    <property type="entry name" value="ATP-DEPENDENT PROTEASE LA (LON) DOMAIN PROTEIN"/>
    <property type="match status" value="1"/>
</dbReference>
<comment type="caution">
    <text evidence="2">The sequence shown here is derived from an EMBL/GenBank/DDBJ whole genome shotgun (WGS) entry which is preliminary data.</text>
</comment>
<dbReference type="InterPro" id="IPR003111">
    <property type="entry name" value="Lon_prtase_N"/>
</dbReference>
<dbReference type="Gene3D" id="2.30.130.40">
    <property type="entry name" value="LON domain-like"/>
    <property type="match status" value="1"/>
</dbReference>
<accession>A0ABS0GAC0</accession>
<reference evidence="2 3" key="1">
    <citation type="submission" date="2020-11" db="EMBL/GenBank/DDBJ databases">
        <title>Vibrio nitrifigilis sp. nov., a marine nitrogen-fixing bacterium isolated from the lagoon sediment of an islet inside an atoll.</title>
        <authorList>
            <person name="Wang L.-T."/>
            <person name="Shieh W.Y."/>
        </authorList>
    </citation>
    <scope>NUCLEOTIDE SEQUENCE [LARGE SCALE GENOMIC DNA]</scope>
    <source>
        <strain evidence="2 3">NFV-1</strain>
    </source>
</reference>
<evidence type="ECO:0000313" key="2">
    <source>
        <dbReference type="EMBL" id="MBF8999339.1"/>
    </source>
</evidence>
<dbReference type="Pfam" id="PF02190">
    <property type="entry name" value="LON_substr_bdg"/>
    <property type="match status" value="1"/>
</dbReference>
<dbReference type="InterPro" id="IPR015947">
    <property type="entry name" value="PUA-like_sf"/>
</dbReference>
<evidence type="ECO:0000259" key="1">
    <source>
        <dbReference type="SMART" id="SM00464"/>
    </source>
</evidence>
<dbReference type="SMART" id="SM00464">
    <property type="entry name" value="LON"/>
    <property type="match status" value="1"/>
</dbReference>
<feature type="domain" description="Lon N-terminal" evidence="1">
    <location>
        <begin position="3"/>
        <end position="185"/>
    </location>
</feature>
<keyword evidence="3" id="KW-1185">Reference proteome</keyword>
<dbReference type="RefSeq" id="WP_196122507.1">
    <property type="nucleotide sequence ID" value="NZ_JADPMR010000001.1"/>
</dbReference>
<dbReference type="InterPro" id="IPR046336">
    <property type="entry name" value="Lon_prtase_N_sf"/>
</dbReference>
<evidence type="ECO:0000313" key="3">
    <source>
        <dbReference type="Proteomes" id="UP000597206"/>
    </source>
</evidence>
<sequence>MEEIMLFPLGSIVMPEGKMKLRIFEPRYRRMVAECSKADSGFGLCLFDSSGNQPANPLSSYGTWVKIVDFETLSDGLLGITVVGVKRFCIHSVRSEFDGLRKAKVEWLPTWSVREMKDDEMFLAQRLQKVYEQFPQLGDLYTHCFYDDASWVAQRWLELMPLTNEQFDQLSQHSNCETAISYLVNAKEFFDHS</sequence>
<dbReference type="SUPFAM" id="SSF88697">
    <property type="entry name" value="PUA domain-like"/>
    <property type="match status" value="1"/>
</dbReference>
<gene>
    <name evidence="2" type="ORF">I1A42_01910</name>
</gene>
<name>A0ABS0GAC0_9VIBR</name>
<proteinExistence type="predicted"/>
<dbReference type="PANTHER" id="PTHR46732">
    <property type="entry name" value="ATP-DEPENDENT PROTEASE LA (LON) DOMAIN PROTEIN"/>
    <property type="match status" value="1"/>
</dbReference>